<dbReference type="AlphaFoldDB" id="A0A7T7I6H9"/>
<keyword evidence="3" id="KW-1185">Reference proteome</keyword>
<feature type="region of interest" description="Disordered" evidence="1">
    <location>
        <begin position="16"/>
        <end position="53"/>
    </location>
</feature>
<sequence length="53" mass="6031">MSKDPYAILRALVRAESLRNAPKPAPMPTRDTHQVTPEPAPEQQSPRKDHERD</sequence>
<dbReference type="EMBL" id="CP066831">
    <property type="protein sequence ID" value="QQM41919.1"/>
    <property type="molecule type" value="Genomic_DNA"/>
</dbReference>
<gene>
    <name evidence="2" type="ORF">JEQ17_22395</name>
</gene>
<evidence type="ECO:0000313" key="3">
    <source>
        <dbReference type="Proteomes" id="UP000595636"/>
    </source>
</evidence>
<name>A0A7T7I6H9_9ACTN</name>
<evidence type="ECO:0000256" key="1">
    <source>
        <dbReference type="SAM" id="MobiDB-lite"/>
    </source>
</evidence>
<dbReference type="KEGG" id="slf:JEQ17_22395"/>
<protein>
    <submittedName>
        <fullName evidence="2">Uncharacterized protein</fullName>
    </submittedName>
</protein>
<evidence type="ECO:0000313" key="2">
    <source>
        <dbReference type="EMBL" id="QQM41919.1"/>
    </source>
</evidence>
<accession>A0A7T7I6H9</accession>
<dbReference type="RefSeq" id="WP_200396879.1">
    <property type="nucleotide sequence ID" value="NZ_CP066831.1"/>
</dbReference>
<organism evidence="2 3">
    <name type="scientific">Streptomyces liliifuscus</name>
    <dbReference type="NCBI Taxonomy" id="2797636"/>
    <lineage>
        <taxon>Bacteria</taxon>
        <taxon>Bacillati</taxon>
        <taxon>Actinomycetota</taxon>
        <taxon>Actinomycetes</taxon>
        <taxon>Kitasatosporales</taxon>
        <taxon>Streptomycetaceae</taxon>
        <taxon>Streptomyces</taxon>
    </lineage>
</organism>
<proteinExistence type="predicted"/>
<reference evidence="2 3" key="1">
    <citation type="submission" date="2020-12" db="EMBL/GenBank/DDBJ databases">
        <title>A novel species.</title>
        <authorList>
            <person name="Li K."/>
        </authorList>
    </citation>
    <scope>NUCLEOTIDE SEQUENCE [LARGE SCALE GENOMIC DNA]</scope>
    <source>
        <strain evidence="2 3">ZYC-3</strain>
    </source>
</reference>
<dbReference type="Proteomes" id="UP000595636">
    <property type="component" value="Chromosome"/>
</dbReference>